<evidence type="ECO:0000313" key="2">
    <source>
        <dbReference type="Proteomes" id="UP000609879"/>
    </source>
</evidence>
<evidence type="ECO:0000313" key="1">
    <source>
        <dbReference type="EMBL" id="GID77701.1"/>
    </source>
</evidence>
<dbReference type="Proteomes" id="UP000609879">
    <property type="component" value="Unassembled WGS sequence"/>
</dbReference>
<organism evidence="1 2">
    <name type="scientific">Paractinoplanes deccanensis</name>
    <dbReference type="NCBI Taxonomy" id="113561"/>
    <lineage>
        <taxon>Bacteria</taxon>
        <taxon>Bacillati</taxon>
        <taxon>Actinomycetota</taxon>
        <taxon>Actinomycetes</taxon>
        <taxon>Micromonosporales</taxon>
        <taxon>Micromonosporaceae</taxon>
        <taxon>Paractinoplanes</taxon>
    </lineage>
</organism>
<reference evidence="1 2" key="1">
    <citation type="submission" date="2021-01" db="EMBL/GenBank/DDBJ databases">
        <title>Whole genome shotgun sequence of Actinoplanes deccanensis NBRC 13994.</title>
        <authorList>
            <person name="Komaki H."/>
            <person name="Tamura T."/>
        </authorList>
    </citation>
    <scope>NUCLEOTIDE SEQUENCE [LARGE SCALE GENOMIC DNA]</scope>
    <source>
        <strain evidence="1 2">NBRC 13994</strain>
    </source>
</reference>
<sequence>MFLSRIPPAADRLRQQVRDLLRRRRRERQLLKGLPAHRPHPLVYGAVAGVTSLLVQETIRAYVAVEHPEAMARFLDLLQNLHL</sequence>
<accession>A0ABQ3YCH7</accession>
<name>A0ABQ3YCH7_9ACTN</name>
<proteinExistence type="predicted"/>
<keyword evidence="2" id="KW-1185">Reference proteome</keyword>
<protein>
    <submittedName>
        <fullName evidence="1">Uncharacterized protein</fullName>
    </submittedName>
</protein>
<gene>
    <name evidence="1" type="ORF">Ade02nite_63420</name>
</gene>
<dbReference type="EMBL" id="BOMI01000125">
    <property type="protein sequence ID" value="GID77701.1"/>
    <property type="molecule type" value="Genomic_DNA"/>
</dbReference>
<comment type="caution">
    <text evidence="1">The sequence shown here is derived from an EMBL/GenBank/DDBJ whole genome shotgun (WGS) entry which is preliminary data.</text>
</comment>